<protein>
    <recommendedName>
        <fullName evidence="4">DNA-binding protein</fullName>
    </recommendedName>
</protein>
<dbReference type="RefSeq" id="WP_002746223.1">
    <property type="nucleotide sequence ID" value="NZ_AKWM02000084.1"/>
</dbReference>
<accession>A0AA87SVL7</accession>
<name>A0AA87SVL7_9LEPT</name>
<evidence type="ECO:0008006" key="4">
    <source>
        <dbReference type="Google" id="ProtNLM"/>
    </source>
</evidence>
<feature type="region of interest" description="Disordered" evidence="1">
    <location>
        <begin position="142"/>
        <end position="161"/>
    </location>
</feature>
<feature type="region of interest" description="Disordered" evidence="1">
    <location>
        <begin position="262"/>
        <end position="283"/>
    </location>
</feature>
<evidence type="ECO:0000256" key="1">
    <source>
        <dbReference type="SAM" id="MobiDB-lite"/>
    </source>
</evidence>
<comment type="caution">
    <text evidence="2">The sequence shown here is derived from an EMBL/GenBank/DDBJ whole genome shotgun (WGS) entry which is preliminary data.</text>
</comment>
<proteinExistence type="predicted"/>
<evidence type="ECO:0000313" key="2">
    <source>
        <dbReference type="EMBL" id="EKR98111.1"/>
    </source>
</evidence>
<feature type="compositionally biased region" description="Polar residues" evidence="1">
    <location>
        <begin position="262"/>
        <end position="281"/>
    </location>
</feature>
<feature type="compositionally biased region" description="Low complexity" evidence="1">
    <location>
        <begin position="144"/>
        <end position="154"/>
    </location>
</feature>
<gene>
    <name evidence="2" type="ORF">LEP1GSC125_1588</name>
</gene>
<dbReference type="AlphaFoldDB" id="A0AA87SVL7"/>
<evidence type="ECO:0000313" key="3">
    <source>
        <dbReference type="Proteomes" id="UP000001343"/>
    </source>
</evidence>
<dbReference type="Proteomes" id="UP000001343">
    <property type="component" value="Unassembled WGS sequence"/>
</dbReference>
<sequence>MGEALSTSCAFTISNVIESLPLTRAKRQLLSRITDLDIAGKKRGLGGCIAKNKSLGRKVGLAETTVSKYIREMKAEGYLVAGTFHGHYRILNSNLSNAVEMERYQYNLSKFQEKNTRLPSIEILESGSQEYGAAPYEGTERCFSNQSTNTTSNKNNEKSSSKIKWSNIAEHAKTLILNEFGEYDSIPEKEKEKIKLWQKLCNENSEISPETILETIRKLIYIKEKYKTNTFWNSIPVNIASSYSYKDRIKSTYNALLQANSNTAKQPTEGENVSQEQNSSVARRYQDPTWESFLNWSSKRLTRSSIEILKRVQVQFRDNGTLLILNTVPKSLQMIITKYFTEEVHVFLPVEFLNGTRLEEKSNSINSEANVNRNEETFSHEEFMQALAKLGKGKSCNIQLVSAPLQNQTGMGRQITNDYVFFQSKNTKNKFKTETQARPERILM</sequence>
<reference evidence="2 3" key="1">
    <citation type="journal article" date="2014" name="Int. J. Syst. Evol. Microbiol.">
        <title>Leptospira mayottensis sp. nov., a pathogenic species of the genus Leptospira isolated from humans.</title>
        <authorList>
            <person name="Bourhy P."/>
            <person name="Collet L."/>
            <person name="Brisse S."/>
            <person name="Picardeau M."/>
        </authorList>
    </citation>
    <scope>NUCLEOTIDE SEQUENCE [LARGE SCALE GENOMIC DNA]</scope>
    <source>
        <strain evidence="2 3">200901122</strain>
    </source>
</reference>
<organism evidence="2 3">
    <name type="scientific">Leptospira mayottensis 200901122</name>
    <dbReference type="NCBI Taxonomy" id="1193010"/>
    <lineage>
        <taxon>Bacteria</taxon>
        <taxon>Pseudomonadati</taxon>
        <taxon>Spirochaetota</taxon>
        <taxon>Spirochaetia</taxon>
        <taxon>Leptospirales</taxon>
        <taxon>Leptospiraceae</taxon>
        <taxon>Leptospira</taxon>
    </lineage>
</organism>
<dbReference type="EMBL" id="AKWM02000084">
    <property type="protein sequence ID" value="EKR98111.1"/>
    <property type="molecule type" value="Genomic_DNA"/>
</dbReference>